<reference evidence="4" key="1">
    <citation type="submission" date="2022-10" db="EMBL/GenBank/DDBJ databases">
        <authorList>
            <person name="Chen Y."/>
            <person name="Dougan E. K."/>
            <person name="Chan C."/>
            <person name="Rhodes N."/>
            <person name="Thang M."/>
        </authorList>
    </citation>
    <scope>NUCLEOTIDE SEQUENCE</scope>
</reference>
<dbReference type="InterPro" id="IPR050745">
    <property type="entry name" value="Multifunctional_regulatory"/>
</dbReference>
<evidence type="ECO:0000256" key="1">
    <source>
        <dbReference type="ARBA" id="ARBA00022737"/>
    </source>
</evidence>
<dbReference type="Gene3D" id="1.25.40.20">
    <property type="entry name" value="Ankyrin repeat-containing domain"/>
    <property type="match status" value="1"/>
</dbReference>
<sequence>MGLLRVWHLAGPSCCCKARVLTKGAELRPDPSWWPELGRCHLVAQLRSNEPFLALDRLWALLHLRPEQANMATPEGKPMTLAVKKGCRGCAELLRLHGAVLSPGAANALLYEAAAAGNSRCLELLLLDAAGRPRANPWASPNARPFKTWDGRLAHGGTALDASEVKQHSLCASLLRRAGGRHSMQRAAELALPEMLQQWLLEGADVEERDSSGATPLWLAAKGTKCPASELQRSECIELLLAARATVDALPITQETPLMVAAQRGSVAHCQLLLQAQADVLHQDRRGKRVVQHAVHSAARQLLQRAALQGEANLAGPEGFDGPVLSPAPMVPMMQGQEGRSCRSFETWNVQPQETWPAVDWRSAAPCGYGGVYAPAAPGAVTYANAWGSQHPWPAPENWWR</sequence>
<dbReference type="PANTHER" id="PTHR24189:SF50">
    <property type="entry name" value="ANKYRIN REPEAT AND SOCS BOX PROTEIN 2"/>
    <property type="match status" value="1"/>
</dbReference>
<name>A0A9P1C3Z1_9DINO</name>
<evidence type="ECO:0000256" key="3">
    <source>
        <dbReference type="PROSITE-ProRule" id="PRU00023"/>
    </source>
</evidence>
<dbReference type="EMBL" id="CAMXCT010000798">
    <property type="protein sequence ID" value="CAI3983381.1"/>
    <property type="molecule type" value="Genomic_DNA"/>
</dbReference>
<organism evidence="4">
    <name type="scientific">Cladocopium goreaui</name>
    <dbReference type="NCBI Taxonomy" id="2562237"/>
    <lineage>
        <taxon>Eukaryota</taxon>
        <taxon>Sar</taxon>
        <taxon>Alveolata</taxon>
        <taxon>Dinophyceae</taxon>
        <taxon>Suessiales</taxon>
        <taxon>Symbiodiniaceae</taxon>
        <taxon>Cladocopium</taxon>
    </lineage>
</organism>
<comment type="caution">
    <text evidence="4">The sequence shown here is derived from an EMBL/GenBank/DDBJ whole genome shotgun (WGS) entry which is preliminary data.</text>
</comment>
<dbReference type="OrthoDB" id="415179at2759"/>
<accession>A0A9P1C3Z1</accession>
<evidence type="ECO:0000313" key="6">
    <source>
        <dbReference type="EMBL" id="CAL4770693.1"/>
    </source>
</evidence>
<evidence type="ECO:0000313" key="7">
    <source>
        <dbReference type="Proteomes" id="UP001152797"/>
    </source>
</evidence>
<dbReference type="InterPro" id="IPR002110">
    <property type="entry name" value="Ankyrin_rpt"/>
</dbReference>
<evidence type="ECO:0000313" key="4">
    <source>
        <dbReference type="EMBL" id="CAI3983381.1"/>
    </source>
</evidence>
<dbReference type="AlphaFoldDB" id="A0A9P1C3Z1"/>
<reference evidence="5" key="2">
    <citation type="submission" date="2024-04" db="EMBL/GenBank/DDBJ databases">
        <authorList>
            <person name="Chen Y."/>
            <person name="Shah S."/>
            <person name="Dougan E. K."/>
            <person name="Thang M."/>
            <person name="Chan C."/>
        </authorList>
    </citation>
    <scope>NUCLEOTIDE SEQUENCE [LARGE SCALE GENOMIC DNA]</scope>
</reference>
<feature type="repeat" description="ANK" evidence="3">
    <location>
        <begin position="253"/>
        <end position="285"/>
    </location>
</feature>
<dbReference type="Pfam" id="PF12796">
    <property type="entry name" value="Ank_2"/>
    <property type="match status" value="1"/>
</dbReference>
<dbReference type="InterPro" id="IPR036770">
    <property type="entry name" value="Ankyrin_rpt-contain_sf"/>
</dbReference>
<keyword evidence="1" id="KW-0677">Repeat</keyword>
<dbReference type="EMBL" id="CAMXCT030000798">
    <property type="protein sequence ID" value="CAL4770693.1"/>
    <property type="molecule type" value="Genomic_DNA"/>
</dbReference>
<dbReference type="PROSITE" id="PS50088">
    <property type="entry name" value="ANK_REPEAT"/>
    <property type="match status" value="1"/>
</dbReference>
<dbReference type="EMBL" id="CAMXCT020000798">
    <property type="protein sequence ID" value="CAL1136756.1"/>
    <property type="molecule type" value="Genomic_DNA"/>
</dbReference>
<keyword evidence="2 3" id="KW-0040">ANK repeat</keyword>
<dbReference type="SMART" id="SM00248">
    <property type="entry name" value="ANK"/>
    <property type="match status" value="4"/>
</dbReference>
<protein>
    <submittedName>
        <fullName evidence="6">POTE ankyrin domain family member A (ANKRD26-like family A member 1) (Prostate, ovary, testis-expressed protein on chromosome 8) (POTE-8)</fullName>
    </submittedName>
</protein>
<dbReference type="SUPFAM" id="SSF48403">
    <property type="entry name" value="Ankyrin repeat"/>
    <property type="match status" value="1"/>
</dbReference>
<evidence type="ECO:0000313" key="5">
    <source>
        <dbReference type="EMBL" id="CAL1136756.1"/>
    </source>
</evidence>
<keyword evidence="7" id="KW-1185">Reference proteome</keyword>
<dbReference type="Proteomes" id="UP001152797">
    <property type="component" value="Unassembled WGS sequence"/>
</dbReference>
<gene>
    <name evidence="4" type="ORF">C1SCF055_LOCUS10999</name>
</gene>
<evidence type="ECO:0000256" key="2">
    <source>
        <dbReference type="ARBA" id="ARBA00023043"/>
    </source>
</evidence>
<dbReference type="PANTHER" id="PTHR24189">
    <property type="entry name" value="MYOTROPHIN"/>
    <property type="match status" value="1"/>
</dbReference>
<proteinExistence type="predicted"/>